<gene>
    <name evidence="2" type="ORF">FCL54_13150</name>
</gene>
<dbReference type="Gene3D" id="3.90.550.10">
    <property type="entry name" value="Spore Coat Polysaccharide Biosynthesis Protein SpsA, Chain A"/>
    <property type="match status" value="1"/>
</dbReference>
<proteinExistence type="predicted"/>
<keyword evidence="3" id="KW-1185">Reference proteome</keyword>
<evidence type="ECO:0000313" key="3">
    <source>
        <dbReference type="Proteomes" id="UP000308230"/>
    </source>
</evidence>
<dbReference type="SUPFAM" id="SSF53448">
    <property type="entry name" value="Nucleotide-diphospho-sugar transferases"/>
    <property type="match status" value="1"/>
</dbReference>
<dbReference type="OrthoDB" id="7615426at2"/>
<dbReference type="EMBL" id="SWLG01000008">
    <property type="protein sequence ID" value="TLS36897.1"/>
    <property type="molecule type" value="Genomic_DNA"/>
</dbReference>
<name>A0A5R9F057_9BACL</name>
<sequence length="271" mass="31823">MHLAGTKNLELLSIILSWNRSELLEKTIRSYLETVSVPHRLVVVDNASDPTTIECIKSLQDQYKFKVKFLRKNVGGNAFNIVLDEEDVDLFKFVHFSENDVEYLPGWDLDLISKFASFPELGQLSPFSPYPEKGKGEVWTPKRARKVCRENKTVYMARTVGTTCVVRKEIIQNGLRWRTHRRGFLLPKDRHFSIQIKKLGWRVAWNDRYVATNWGHNIKSFQENPDYYVQNYNSKKVKIKGFQKRLRKEGYQLIEKDDGSYDIKPMDKKNE</sequence>
<dbReference type="GO" id="GO:0016740">
    <property type="term" value="F:transferase activity"/>
    <property type="evidence" value="ECO:0007669"/>
    <property type="project" value="UniProtKB-KW"/>
</dbReference>
<dbReference type="InterPro" id="IPR001173">
    <property type="entry name" value="Glyco_trans_2-like"/>
</dbReference>
<evidence type="ECO:0000313" key="2">
    <source>
        <dbReference type="EMBL" id="TLS36897.1"/>
    </source>
</evidence>
<comment type="caution">
    <text evidence="2">The sequence shown here is derived from an EMBL/GenBank/DDBJ whole genome shotgun (WGS) entry which is preliminary data.</text>
</comment>
<dbReference type="Pfam" id="PF00535">
    <property type="entry name" value="Glycos_transf_2"/>
    <property type="match status" value="1"/>
</dbReference>
<protein>
    <submittedName>
        <fullName evidence="2">Glycosyltransferase family 2 protein</fullName>
    </submittedName>
</protein>
<accession>A0A5R9F057</accession>
<dbReference type="AlphaFoldDB" id="A0A5R9F057"/>
<keyword evidence="2" id="KW-0808">Transferase</keyword>
<dbReference type="Proteomes" id="UP000308230">
    <property type="component" value="Unassembled WGS sequence"/>
</dbReference>
<evidence type="ECO:0000259" key="1">
    <source>
        <dbReference type="Pfam" id="PF00535"/>
    </source>
</evidence>
<dbReference type="InterPro" id="IPR029044">
    <property type="entry name" value="Nucleotide-diphossugar_trans"/>
</dbReference>
<organism evidence="2 3">
    <name type="scientific">Exobacillus caeni</name>
    <dbReference type="NCBI Taxonomy" id="2574798"/>
    <lineage>
        <taxon>Bacteria</taxon>
        <taxon>Bacillati</taxon>
        <taxon>Bacillota</taxon>
        <taxon>Bacilli</taxon>
        <taxon>Bacillales</taxon>
        <taxon>Guptibacillaceae</taxon>
        <taxon>Exobacillus</taxon>
    </lineage>
</organism>
<feature type="domain" description="Glycosyltransferase 2-like" evidence="1">
    <location>
        <begin position="14"/>
        <end position="120"/>
    </location>
</feature>
<reference evidence="2 3" key="1">
    <citation type="submission" date="2019-04" db="EMBL/GenBank/DDBJ databases">
        <title>Bacillus caeni sp. nov., a bacterium isolated from mangrove sediment.</title>
        <authorList>
            <person name="Huang H."/>
            <person name="Mo K."/>
            <person name="Hu Y."/>
        </authorList>
    </citation>
    <scope>NUCLEOTIDE SEQUENCE [LARGE SCALE GENOMIC DNA]</scope>
    <source>
        <strain evidence="2 3">HB172195</strain>
    </source>
</reference>